<accession>A0AAD5X413</accession>
<feature type="transmembrane region" description="Helical" evidence="1">
    <location>
        <begin position="69"/>
        <end position="91"/>
    </location>
</feature>
<evidence type="ECO:0000313" key="2">
    <source>
        <dbReference type="EMBL" id="KAJ3055551.1"/>
    </source>
</evidence>
<dbReference type="Proteomes" id="UP001212841">
    <property type="component" value="Unassembled WGS sequence"/>
</dbReference>
<keyword evidence="1" id="KW-0812">Transmembrane</keyword>
<sequence>MSCVCLCCQGRPCSRQEVGSFGVNSQLNCQSEDCTARFPQQCPRNETIGGSIQAQYRLSNNSGTRGPSILAIVLPIVMVTLLCCCIAGLVARRRRAKMNSLPFGRNPSVVPAGGLQPPPYTAYPQQAYAPYGAYNSGRYGRSGMGMGTGLAAGGLGGLLLGSAIGGHHGFGGGYGYGGGYGGGFGDTDNFGGGGIVSTDTDTF</sequence>
<proteinExistence type="predicted"/>
<gene>
    <name evidence="2" type="ORF">HK097_010159</name>
</gene>
<dbReference type="AlphaFoldDB" id="A0AAD5X413"/>
<reference evidence="2" key="1">
    <citation type="submission" date="2020-05" db="EMBL/GenBank/DDBJ databases">
        <title>Phylogenomic resolution of chytrid fungi.</title>
        <authorList>
            <person name="Stajich J.E."/>
            <person name="Amses K."/>
            <person name="Simmons R."/>
            <person name="Seto K."/>
            <person name="Myers J."/>
            <person name="Bonds A."/>
            <person name="Quandt C.A."/>
            <person name="Barry K."/>
            <person name="Liu P."/>
            <person name="Grigoriev I."/>
            <person name="Longcore J.E."/>
            <person name="James T.Y."/>
        </authorList>
    </citation>
    <scope>NUCLEOTIDE SEQUENCE</scope>
    <source>
        <strain evidence="2">JEL0318</strain>
    </source>
</reference>
<dbReference type="EMBL" id="JADGJD010000073">
    <property type="protein sequence ID" value="KAJ3055551.1"/>
    <property type="molecule type" value="Genomic_DNA"/>
</dbReference>
<evidence type="ECO:0000313" key="3">
    <source>
        <dbReference type="Proteomes" id="UP001212841"/>
    </source>
</evidence>
<name>A0AAD5X413_9FUNG</name>
<organism evidence="2 3">
    <name type="scientific">Rhizophlyctis rosea</name>
    <dbReference type="NCBI Taxonomy" id="64517"/>
    <lineage>
        <taxon>Eukaryota</taxon>
        <taxon>Fungi</taxon>
        <taxon>Fungi incertae sedis</taxon>
        <taxon>Chytridiomycota</taxon>
        <taxon>Chytridiomycota incertae sedis</taxon>
        <taxon>Chytridiomycetes</taxon>
        <taxon>Rhizophlyctidales</taxon>
        <taxon>Rhizophlyctidaceae</taxon>
        <taxon>Rhizophlyctis</taxon>
    </lineage>
</organism>
<evidence type="ECO:0000256" key="1">
    <source>
        <dbReference type="SAM" id="Phobius"/>
    </source>
</evidence>
<keyword evidence="1" id="KW-0472">Membrane</keyword>
<protein>
    <submittedName>
        <fullName evidence="2">Uncharacterized protein</fullName>
    </submittedName>
</protein>
<keyword evidence="1" id="KW-1133">Transmembrane helix</keyword>
<keyword evidence="3" id="KW-1185">Reference proteome</keyword>
<comment type="caution">
    <text evidence="2">The sequence shown here is derived from an EMBL/GenBank/DDBJ whole genome shotgun (WGS) entry which is preliminary data.</text>
</comment>